<protein>
    <submittedName>
        <fullName evidence="1">Uncharacterized protein</fullName>
    </submittedName>
</protein>
<name>A0A409V685_MYTGA</name>
<feature type="non-terminal residue" evidence="1">
    <location>
        <position position="1"/>
    </location>
</feature>
<organism evidence="1 2">
    <name type="scientific">Mytilus galloprovincialis</name>
    <name type="common">Mediterranean mussel</name>
    <dbReference type="NCBI Taxonomy" id="29158"/>
    <lineage>
        <taxon>Eukaryota</taxon>
        <taxon>Metazoa</taxon>
        <taxon>Spiralia</taxon>
        <taxon>Lophotrochozoa</taxon>
        <taxon>Mollusca</taxon>
        <taxon>Bivalvia</taxon>
        <taxon>Autobranchia</taxon>
        <taxon>Pteriomorphia</taxon>
        <taxon>Mytilida</taxon>
        <taxon>Mytiloidea</taxon>
        <taxon>Mytilidae</taxon>
        <taxon>Mytilinae</taxon>
        <taxon>Mytilus</taxon>
    </lineage>
</organism>
<feature type="non-terminal residue" evidence="1">
    <location>
        <position position="61"/>
    </location>
</feature>
<evidence type="ECO:0000313" key="2">
    <source>
        <dbReference type="Proteomes" id="UP000266721"/>
    </source>
</evidence>
<proteinExistence type="predicted"/>
<dbReference type="EMBL" id="KV627933">
    <property type="protein sequence ID" value="OPL07269.1"/>
    <property type="molecule type" value="Genomic_DNA"/>
</dbReference>
<sequence>MEENICTFHFYERSPICDEVGICRVCRRKWLGQKGNEEKCNDVICGPPCTDLEEDDFIENI</sequence>
<accession>A0A409V685</accession>
<keyword evidence="2" id="KW-1185">Reference proteome</keyword>
<dbReference type="Proteomes" id="UP000266721">
    <property type="component" value="Unassembled WGS sequence"/>
</dbReference>
<gene>
    <name evidence="1" type="ORF">AM593_04844</name>
</gene>
<evidence type="ECO:0000313" key="1">
    <source>
        <dbReference type="EMBL" id="OPL07269.1"/>
    </source>
</evidence>
<dbReference type="AlphaFoldDB" id="A0A409V685"/>
<reference evidence="1 2" key="1">
    <citation type="journal article" date="2016" name="PLoS ONE">
        <title>A First Insight into the Genome of the Filter-Feeder Mussel Mytilus galloprovincialis.</title>
        <authorList>
            <person name="Murgarella M."/>
            <person name="Puiu D."/>
            <person name="Novoa B."/>
            <person name="Figueras A."/>
            <person name="Posada D."/>
            <person name="Canchaya C."/>
        </authorList>
    </citation>
    <scope>NUCLEOTIDE SEQUENCE [LARGE SCALE GENOMIC DNA]</scope>
    <source>
        <tissue evidence="1">Muscle</tissue>
    </source>
</reference>